<proteinExistence type="inferred from homology"/>
<dbReference type="GO" id="GO:0005975">
    <property type="term" value="P:carbohydrate metabolic process"/>
    <property type="evidence" value="ECO:0007669"/>
    <property type="project" value="InterPro"/>
</dbReference>
<dbReference type="InterPro" id="IPR013785">
    <property type="entry name" value="Aldolase_TIM"/>
</dbReference>
<dbReference type="SUPFAM" id="SSF51011">
    <property type="entry name" value="Glycosyl hydrolase domain"/>
    <property type="match status" value="1"/>
</dbReference>
<evidence type="ECO:0000256" key="2">
    <source>
        <dbReference type="ARBA" id="ARBA00009743"/>
    </source>
</evidence>
<dbReference type="Proteomes" id="UP000245956">
    <property type="component" value="Unassembled WGS sequence"/>
</dbReference>
<keyword evidence="5 6" id="KW-0326">Glycosidase</keyword>
<comment type="catalytic activity">
    <reaction evidence="1 6">
        <text>Hydrolysis of terminal, non-reducing alpha-D-galactose residues in alpha-D-galactosides, including galactose oligosaccharides, galactomannans and galactolipids.</text>
        <dbReference type="EC" id="3.2.1.22"/>
    </reaction>
</comment>
<keyword evidence="11" id="KW-1185">Reference proteome</keyword>
<organism evidence="9 10">
    <name type="scientific">Purpureocillium lilacinum</name>
    <name type="common">Paecilomyces lilacinus</name>
    <dbReference type="NCBI Taxonomy" id="33203"/>
    <lineage>
        <taxon>Eukaryota</taxon>
        <taxon>Fungi</taxon>
        <taxon>Dikarya</taxon>
        <taxon>Ascomycota</taxon>
        <taxon>Pezizomycotina</taxon>
        <taxon>Sordariomycetes</taxon>
        <taxon>Hypocreomycetidae</taxon>
        <taxon>Hypocreales</taxon>
        <taxon>Ophiocordycipitaceae</taxon>
        <taxon>Purpureocillium</taxon>
    </lineage>
</organism>
<dbReference type="AlphaFoldDB" id="A0A2U3EQ90"/>
<evidence type="ECO:0000256" key="1">
    <source>
        <dbReference type="ARBA" id="ARBA00001255"/>
    </source>
</evidence>
<gene>
    <name evidence="9" type="ORF">PCL_03857</name>
    <name evidence="8" type="ORF">Purlil1_3594</name>
</gene>
<evidence type="ECO:0000313" key="8">
    <source>
        <dbReference type="EMBL" id="KAK4092341.1"/>
    </source>
</evidence>
<evidence type="ECO:0000256" key="3">
    <source>
        <dbReference type="ARBA" id="ARBA00012755"/>
    </source>
</evidence>
<reference evidence="9 10" key="2">
    <citation type="journal article" date="2016" name="Front. Microbiol.">
        <title>Genome and transcriptome sequences reveal the specific parasitism of the nematophagous Purpureocillium lilacinum 36-1.</title>
        <authorList>
            <person name="Xie J."/>
            <person name="Li S."/>
            <person name="Mo C."/>
            <person name="Xiao X."/>
            <person name="Peng D."/>
            <person name="Wang G."/>
            <person name="Xiao Y."/>
        </authorList>
    </citation>
    <scope>NUCLEOTIDE SEQUENCE [LARGE SCALE GENOMIC DNA]</scope>
    <source>
        <strain evidence="9 10">36-1</strain>
    </source>
</reference>
<dbReference type="Pfam" id="PF16499">
    <property type="entry name" value="Melibiase_2"/>
    <property type="match status" value="1"/>
</dbReference>
<dbReference type="InterPro" id="IPR017853">
    <property type="entry name" value="GH"/>
</dbReference>
<dbReference type="InterPro" id="IPR002241">
    <property type="entry name" value="Glyco_hydro_27"/>
</dbReference>
<name>A0A2U3EQ90_PURLI</name>
<keyword evidence="7" id="KW-0732">Signal</keyword>
<evidence type="ECO:0000313" key="10">
    <source>
        <dbReference type="Proteomes" id="UP000245956"/>
    </source>
</evidence>
<dbReference type="Gene3D" id="2.60.40.1180">
    <property type="entry name" value="Golgi alpha-mannosidase II"/>
    <property type="match status" value="1"/>
</dbReference>
<dbReference type="EMBL" id="LCWV01000001">
    <property type="protein sequence ID" value="PWI76663.1"/>
    <property type="molecule type" value="Genomic_DNA"/>
</dbReference>
<feature type="signal peptide" evidence="7">
    <location>
        <begin position="1"/>
        <end position="18"/>
    </location>
</feature>
<dbReference type="GO" id="GO:0004557">
    <property type="term" value="F:alpha-galactosidase activity"/>
    <property type="evidence" value="ECO:0007669"/>
    <property type="project" value="UniProtKB-EC"/>
</dbReference>
<dbReference type="PRINTS" id="PR00740">
    <property type="entry name" value="GLHYDRLASE27"/>
</dbReference>
<dbReference type="InterPro" id="IPR013780">
    <property type="entry name" value="Glyco_hydro_b"/>
</dbReference>
<comment type="similarity">
    <text evidence="2 6">Belongs to the glycosyl hydrolase 27 family.</text>
</comment>
<accession>A0A2U3EQ90</accession>
<dbReference type="Proteomes" id="UP001287286">
    <property type="component" value="Unassembled WGS sequence"/>
</dbReference>
<evidence type="ECO:0000256" key="5">
    <source>
        <dbReference type="ARBA" id="ARBA00023295"/>
    </source>
</evidence>
<feature type="chain" id="PRO_5015601192" description="Alpha-galactosidase" evidence="7">
    <location>
        <begin position="19"/>
        <end position="466"/>
    </location>
</feature>
<evidence type="ECO:0000256" key="6">
    <source>
        <dbReference type="RuleBase" id="RU361168"/>
    </source>
</evidence>
<dbReference type="PANTHER" id="PTHR11452">
    <property type="entry name" value="ALPHA-GALACTOSIDASE/ALPHA-N-ACETYLGALACTOSAMINIDASE"/>
    <property type="match status" value="1"/>
</dbReference>
<dbReference type="Gene3D" id="3.20.20.70">
    <property type="entry name" value="Aldolase class I"/>
    <property type="match status" value="1"/>
</dbReference>
<sequence>MLLLSLTKLGLLAGAATAASLKVVKIGTTPDGSTAPIRGWNSWGTQAGKYLSDADYNEGHVRGICDRLASDLRGNYQLCGLDSGWSVGDHGDEYGRINYDESKFVIPRFASYLHSKKLLMGIYIVPGAFLNDFNKTIEGTNTKISEICGATNGLARCRLKYDHPDTQKWIDSNARQFASWGVDYIKLDYITPGSNDNGVDLPPDESPEVQMWHKAIKKTGRKMTLAISWKLDRTKPYFDIWRTNADSVRVDQDIQSYSRTPFTDWSRVLRTLTNYLEWINAAVANYKTIGTHPNLDTMYVLNDGSLSGLSLDQRRSVFIHWIGASAELNLGDDLEQPDAEGLALLNDGDALAAASFTANYPMQPRNPGSGGNAWLAQNAWIAGPAPSGEFIAVLANYDDAGTKTVSASFGDLGVSGKYSCFDVFGKKSQTTSSGLSASLNGGQSVMFRCTRAKRRVAGRRVVNAPR</sequence>
<keyword evidence="6" id="KW-1015">Disulfide bond</keyword>
<evidence type="ECO:0000313" key="9">
    <source>
        <dbReference type="EMBL" id="PWI76663.1"/>
    </source>
</evidence>
<dbReference type="SUPFAM" id="SSF51445">
    <property type="entry name" value="(Trans)glycosidases"/>
    <property type="match status" value="1"/>
</dbReference>
<dbReference type="PANTHER" id="PTHR11452:SF33">
    <property type="entry name" value="ALPHA-GALACTOSIDASE 2"/>
    <property type="match status" value="1"/>
</dbReference>
<reference evidence="8" key="3">
    <citation type="submission" date="2023-11" db="EMBL/GenBank/DDBJ databases">
        <authorList>
            <person name="Beijen E."/>
            <person name="Ohm R.A."/>
        </authorList>
    </citation>
    <scope>NUCLEOTIDE SEQUENCE</scope>
    <source>
        <strain evidence="8">CBS 150709</strain>
    </source>
</reference>
<reference evidence="8 11" key="4">
    <citation type="journal article" date="2024" name="Microbiol. Resour. Announc.">
        <title>Genome annotations for the ascomycete fungi Trichoderma harzianum, Trichoderma aggressivum, and Purpureocillium lilacinum.</title>
        <authorList>
            <person name="Beijen E.P.W."/>
            <person name="Ohm R.A."/>
        </authorList>
    </citation>
    <scope>NUCLEOTIDE SEQUENCE [LARGE SCALE GENOMIC DNA]</scope>
    <source>
        <strain evidence="8 11">CBS 150709</strain>
    </source>
</reference>
<keyword evidence="4 6" id="KW-0378">Hydrolase</keyword>
<dbReference type="CDD" id="cd14792">
    <property type="entry name" value="GH27"/>
    <property type="match status" value="1"/>
</dbReference>
<comment type="caution">
    <text evidence="9">The sequence shown here is derived from an EMBL/GenBank/DDBJ whole genome shotgun (WGS) entry which is preliminary data.</text>
</comment>
<evidence type="ECO:0000256" key="7">
    <source>
        <dbReference type="SAM" id="SignalP"/>
    </source>
</evidence>
<evidence type="ECO:0000256" key="4">
    <source>
        <dbReference type="ARBA" id="ARBA00022801"/>
    </source>
</evidence>
<dbReference type="EC" id="3.2.1.22" evidence="3 6"/>
<dbReference type="EMBL" id="JAWRVI010000009">
    <property type="protein sequence ID" value="KAK4092341.1"/>
    <property type="molecule type" value="Genomic_DNA"/>
</dbReference>
<protein>
    <recommendedName>
        <fullName evidence="3 6">Alpha-galactosidase</fullName>
        <ecNumber evidence="3 6">3.2.1.22</ecNumber>
    </recommendedName>
    <alternativeName>
        <fullName evidence="6">Melibiase</fullName>
    </alternativeName>
</protein>
<evidence type="ECO:0000313" key="11">
    <source>
        <dbReference type="Proteomes" id="UP001287286"/>
    </source>
</evidence>
<reference evidence="9" key="1">
    <citation type="submission" date="2015-05" db="EMBL/GenBank/DDBJ databases">
        <authorList>
            <person name="Wang D.B."/>
            <person name="Wang M."/>
        </authorList>
    </citation>
    <scope>NUCLEOTIDE SEQUENCE</scope>
    <source>
        <strain evidence="9">36-1</strain>
    </source>
</reference>